<keyword evidence="1" id="KW-1133">Transmembrane helix</keyword>
<feature type="domain" description="Inner membrane protein YgaP-like transmembrane" evidence="2">
    <location>
        <begin position="1"/>
        <end position="62"/>
    </location>
</feature>
<organism evidence="3 4">
    <name type="scientific">Bacillus zhangzhouensis</name>
    <dbReference type="NCBI Taxonomy" id="1178540"/>
    <lineage>
        <taxon>Bacteria</taxon>
        <taxon>Bacillati</taxon>
        <taxon>Bacillota</taxon>
        <taxon>Bacilli</taxon>
        <taxon>Bacillales</taxon>
        <taxon>Bacillaceae</taxon>
        <taxon>Bacillus</taxon>
    </lineage>
</organism>
<keyword evidence="1" id="KW-0472">Membrane</keyword>
<evidence type="ECO:0000313" key="4">
    <source>
        <dbReference type="Proteomes" id="UP000028091"/>
    </source>
</evidence>
<gene>
    <name evidence="3" type="ORF">BA70_17090</name>
</gene>
<reference evidence="3 4" key="1">
    <citation type="submission" date="2012-09" db="EMBL/GenBank/DDBJ databases">
        <title>Genome Sequence of Bacillus sp. DW5-4.</title>
        <authorList>
            <person name="Lai Q."/>
            <person name="Liu Y."/>
            <person name="Shao Z."/>
        </authorList>
    </citation>
    <scope>NUCLEOTIDE SEQUENCE [LARGE SCALE GENOMIC DNA]</scope>
    <source>
        <strain evidence="3 4">DW5-4</strain>
    </source>
</reference>
<evidence type="ECO:0000256" key="1">
    <source>
        <dbReference type="SAM" id="Phobius"/>
    </source>
</evidence>
<keyword evidence="1" id="KW-0812">Transmembrane</keyword>
<name>A0A081LCF6_9BACI</name>
<dbReference type="InterPro" id="IPR021309">
    <property type="entry name" value="YgaP-like_TM"/>
</dbReference>
<dbReference type="RefSeq" id="WP_034320223.1">
    <property type="nucleotide sequence ID" value="NZ_JALPZN010000028.1"/>
</dbReference>
<dbReference type="EMBL" id="JOTP01000006">
    <property type="protein sequence ID" value="KEP26932.1"/>
    <property type="molecule type" value="Genomic_DNA"/>
</dbReference>
<feature type="transmembrane region" description="Helical" evidence="1">
    <location>
        <begin position="12"/>
        <end position="29"/>
    </location>
</feature>
<dbReference type="Proteomes" id="UP000028091">
    <property type="component" value="Unassembled WGS sequence"/>
</dbReference>
<proteinExistence type="predicted"/>
<dbReference type="Pfam" id="PF11127">
    <property type="entry name" value="YgaP-like_TM"/>
    <property type="match status" value="1"/>
</dbReference>
<accession>A0A081LCF6</accession>
<feature type="transmembrane region" description="Helical" evidence="1">
    <location>
        <begin position="36"/>
        <end position="55"/>
    </location>
</feature>
<keyword evidence="4" id="KW-1185">Reference proteome</keyword>
<protein>
    <submittedName>
        <fullName evidence="3">Membrane protein</fullName>
    </submittedName>
</protein>
<evidence type="ECO:0000259" key="2">
    <source>
        <dbReference type="Pfam" id="PF11127"/>
    </source>
</evidence>
<dbReference type="OrthoDB" id="5405951at2"/>
<comment type="caution">
    <text evidence="3">The sequence shown here is derived from an EMBL/GenBank/DDBJ whole genome shotgun (WGS) entry which is preliminary data.</text>
</comment>
<dbReference type="AlphaFoldDB" id="A0A081LCF6"/>
<evidence type="ECO:0000313" key="3">
    <source>
        <dbReference type="EMBL" id="KEP26932.1"/>
    </source>
</evidence>
<sequence length="73" mass="8162">MKPNLGLMEALIRIACGMTICTVAGSLYARKPWSKMLLFSIMFGGMKLASGILRFCPVTYMCEQQDTHKEKAE</sequence>